<dbReference type="RefSeq" id="WP_261522933.1">
    <property type="nucleotide sequence ID" value="NZ_JAODNW010000074.1"/>
</dbReference>
<organism evidence="1 2">
    <name type="scientific">Chelativorans intermedius</name>
    <dbReference type="NCBI Taxonomy" id="515947"/>
    <lineage>
        <taxon>Bacteria</taxon>
        <taxon>Pseudomonadati</taxon>
        <taxon>Pseudomonadota</taxon>
        <taxon>Alphaproteobacteria</taxon>
        <taxon>Hyphomicrobiales</taxon>
        <taxon>Phyllobacteriaceae</taxon>
        <taxon>Chelativorans</taxon>
    </lineage>
</organism>
<keyword evidence="2" id="KW-1185">Reference proteome</keyword>
<reference evidence="1 2" key="1">
    <citation type="submission" date="2024-09" db="EMBL/GenBank/DDBJ databases">
        <authorList>
            <person name="Sun Q."/>
            <person name="Mori K."/>
        </authorList>
    </citation>
    <scope>NUCLEOTIDE SEQUENCE [LARGE SCALE GENOMIC DNA]</scope>
    <source>
        <strain evidence="1 2">CCM 8543</strain>
    </source>
</reference>
<proteinExistence type="predicted"/>
<dbReference type="EMBL" id="JBHLXD010000090">
    <property type="protein sequence ID" value="MFC0210754.1"/>
    <property type="molecule type" value="Genomic_DNA"/>
</dbReference>
<gene>
    <name evidence="1" type="ORF">ACFFJ2_20415</name>
</gene>
<accession>A0ABV6DDS6</accession>
<evidence type="ECO:0000313" key="2">
    <source>
        <dbReference type="Proteomes" id="UP001589755"/>
    </source>
</evidence>
<evidence type="ECO:0000313" key="1">
    <source>
        <dbReference type="EMBL" id="MFC0210754.1"/>
    </source>
</evidence>
<dbReference type="Proteomes" id="UP001589755">
    <property type="component" value="Unassembled WGS sequence"/>
</dbReference>
<protein>
    <submittedName>
        <fullName evidence="1">Uncharacterized protein</fullName>
    </submittedName>
</protein>
<comment type="caution">
    <text evidence="1">The sequence shown here is derived from an EMBL/GenBank/DDBJ whole genome shotgun (WGS) entry which is preliminary data.</text>
</comment>
<name>A0ABV6DDS6_9HYPH</name>
<sequence>MPAFVVYAFLCTEVGQQMVDAGWGQLFVAALGGGSTVKILDIAYQEWRKRREKSDSAEQFVDRHLDPLLKAADELVGKLRSLAEDDFKAIHSVTPDDSRLENHDFASLLYLFGCFWAQVEVIRQEGMSVAMAKDERGLRLQKFFDCLEGRRVRILPRVLQRAVGETFRTEKGAKTFVEFVAAFEETEGFRRWIMPLATFLSRTEHTTERQQLLQYGVVVHAMIDLLDPTHSITRERPSMPNKLTTKSWRALNYRVFGVYLTFVKDRQKYIGPPRRRPERKG</sequence>